<protein>
    <recommendedName>
        <fullName evidence="6">Diguanylate cyclase (GGDEF)-like protein</fullName>
    </recommendedName>
</protein>
<dbReference type="InterPro" id="IPR029787">
    <property type="entry name" value="Nucleotide_cyclase"/>
</dbReference>
<dbReference type="SUPFAM" id="SSF141868">
    <property type="entry name" value="EAL domain-like"/>
    <property type="match status" value="1"/>
</dbReference>
<evidence type="ECO:0000259" key="3">
    <source>
        <dbReference type="PROSITE" id="PS50887"/>
    </source>
</evidence>
<dbReference type="PROSITE" id="PS50883">
    <property type="entry name" value="EAL"/>
    <property type="match status" value="1"/>
</dbReference>
<gene>
    <name evidence="4" type="ORF">NS331_23195</name>
</gene>
<dbReference type="Pfam" id="PF00990">
    <property type="entry name" value="GGDEF"/>
    <property type="match status" value="1"/>
</dbReference>
<dbReference type="PROSITE" id="PS50887">
    <property type="entry name" value="GGDEF"/>
    <property type="match status" value="1"/>
</dbReference>
<dbReference type="Pfam" id="PF00563">
    <property type="entry name" value="EAL"/>
    <property type="match status" value="1"/>
</dbReference>
<keyword evidence="1" id="KW-0472">Membrane</keyword>
<dbReference type="GO" id="GO:0071111">
    <property type="term" value="F:cyclic-guanylate-specific phosphodiesterase activity"/>
    <property type="evidence" value="ECO:0007669"/>
    <property type="project" value="InterPro"/>
</dbReference>
<dbReference type="PANTHER" id="PTHR33121">
    <property type="entry name" value="CYCLIC DI-GMP PHOSPHODIESTERASE PDEF"/>
    <property type="match status" value="1"/>
</dbReference>
<feature type="transmembrane region" description="Helical" evidence="1">
    <location>
        <begin position="145"/>
        <end position="164"/>
    </location>
</feature>
<reference evidence="4 5" key="1">
    <citation type="journal article" date="2016" name="Front. Microbiol.">
        <title>Genomic Resource of Rice Seed Associated Bacteria.</title>
        <authorList>
            <person name="Midha S."/>
            <person name="Bansal K."/>
            <person name="Sharma S."/>
            <person name="Kumar N."/>
            <person name="Patil P.P."/>
            <person name="Chaudhry V."/>
            <person name="Patil P.B."/>
        </authorList>
    </citation>
    <scope>NUCLEOTIDE SEQUENCE [LARGE SCALE GENOMIC DNA]</scope>
    <source>
        <strain evidence="4 5">NS331</strain>
    </source>
</reference>
<dbReference type="NCBIfam" id="TIGR00254">
    <property type="entry name" value="GGDEF"/>
    <property type="match status" value="1"/>
</dbReference>
<name>A0A147GM01_9BURK</name>
<feature type="domain" description="GGDEF" evidence="3">
    <location>
        <begin position="280"/>
        <end position="410"/>
    </location>
</feature>
<sequence>MSSLSDTASPAPGEPLAEPELQRIVRYEQMVAVRHSVLTAIPVNLALSVAAAGMAHYAGKTMLGLAWLGLSVVVNLLRAIVCRMPCRPPSGAVPTEAARAPARSWWATRPVEWHLSASWLFGLASGLVWSAVAVLCEGYTSPQTIFYLTVVCGICAGSVTHGIAYGRVPLAFITPPLLTAAVCLGLAGDVERRMLALTTLLYLGALARSAFQSEAAFRHGSQLRNEATALAQRLQHAHAASQAAALELQFRATHDPLTRLLNRDGFTDAATQRLAAAGDREQCLLLLDLDSFKAINDVFGHAAGDRVLQDVGHWLDGETAPLDALVGRWGGDEFVVLYDLCSPAPAAEAVARGLTQRIAKASPRHSGTLGASVGLCVGQGLDVNDMLSFADEALYSAKHEGGASFRFFDHRLQQSLRIRRDVERDLGLAMDSGAVVLWYQPIFTAAGQLHSFEALLRWLHPRHGWISPEKVVHAAAATGLAQRLLCHVLALVCAASRRLDALGLGHLPLAMNISPREMAHLDVDVLVLDALHAHGVSARRLQIEITEEVALDAENTQAKLARLSAAGVAIAIDDFGVGYSSLASLRGEHVRQVKIDRSFVFGLHESQDNRLLVGTILQMGRSLGIDVVAEGVEREEELAALRALHCPLMQGYHLCRPAPLDDILQRTQMQTGV</sequence>
<dbReference type="AlphaFoldDB" id="A0A147GM01"/>
<evidence type="ECO:0000313" key="4">
    <source>
        <dbReference type="EMBL" id="KTT14584.1"/>
    </source>
</evidence>
<dbReference type="Proteomes" id="UP000072741">
    <property type="component" value="Unassembled WGS sequence"/>
</dbReference>
<dbReference type="SMART" id="SM00052">
    <property type="entry name" value="EAL"/>
    <property type="match status" value="1"/>
</dbReference>
<evidence type="ECO:0000259" key="2">
    <source>
        <dbReference type="PROSITE" id="PS50883"/>
    </source>
</evidence>
<accession>A0A147GM01</accession>
<dbReference type="EMBL" id="LDSL01000181">
    <property type="protein sequence ID" value="KTT14584.1"/>
    <property type="molecule type" value="Genomic_DNA"/>
</dbReference>
<organism evidence="4 5">
    <name type="scientific">Pseudacidovorax intermedius</name>
    <dbReference type="NCBI Taxonomy" id="433924"/>
    <lineage>
        <taxon>Bacteria</taxon>
        <taxon>Pseudomonadati</taxon>
        <taxon>Pseudomonadota</taxon>
        <taxon>Betaproteobacteria</taxon>
        <taxon>Burkholderiales</taxon>
        <taxon>Comamonadaceae</taxon>
        <taxon>Pseudacidovorax</taxon>
    </lineage>
</organism>
<feature type="transmembrane region" description="Helical" evidence="1">
    <location>
        <begin position="62"/>
        <end position="81"/>
    </location>
</feature>
<dbReference type="InterPro" id="IPR043128">
    <property type="entry name" value="Rev_trsase/Diguanyl_cyclase"/>
</dbReference>
<keyword evidence="5" id="KW-1185">Reference proteome</keyword>
<dbReference type="PATRIC" id="fig|433924.3.peg.1847"/>
<dbReference type="Gene3D" id="3.30.70.270">
    <property type="match status" value="1"/>
</dbReference>
<dbReference type="InterPro" id="IPR050706">
    <property type="entry name" value="Cyclic-di-GMP_PDE-like"/>
</dbReference>
<dbReference type="SMART" id="SM00267">
    <property type="entry name" value="GGDEF"/>
    <property type="match status" value="1"/>
</dbReference>
<dbReference type="InterPro" id="IPR001633">
    <property type="entry name" value="EAL_dom"/>
</dbReference>
<feature type="transmembrane region" description="Helical" evidence="1">
    <location>
        <begin position="37"/>
        <end position="55"/>
    </location>
</feature>
<evidence type="ECO:0000256" key="1">
    <source>
        <dbReference type="SAM" id="Phobius"/>
    </source>
</evidence>
<dbReference type="SUPFAM" id="SSF55073">
    <property type="entry name" value="Nucleotide cyclase"/>
    <property type="match status" value="1"/>
</dbReference>
<dbReference type="PANTHER" id="PTHR33121:SF70">
    <property type="entry name" value="SIGNALING PROTEIN YKOW"/>
    <property type="match status" value="1"/>
</dbReference>
<keyword evidence="1" id="KW-0812">Transmembrane</keyword>
<proteinExistence type="predicted"/>
<feature type="transmembrane region" description="Helical" evidence="1">
    <location>
        <begin position="170"/>
        <end position="187"/>
    </location>
</feature>
<dbReference type="Gene3D" id="3.20.20.450">
    <property type="entry name" value="EAL domain"/>
    <property type="match status" value="1"/>
</dbReference>
<comment type="caution">
    <text evidence="4">The sequence shown here is derived from an EMBL/GenBank/DDBJ whole genome shotgun (WGS) entry which is preliminary data.</text>
</comment>
<evidence type="ECO:0008006" key="6">
    <source>
        <dbReference type="Google" id="ProtNLM"/>
    </source>
</evidence>
<keyword evidence="1" id="KW-1133">Transmembrane helix</keyword>
<dbReference type="CDD" id="cd01948">
    <property type="entry name" value="EAL"/>
    <property type="match status" value="1"/>
</dbReference>
<dbReference type="RefSeq" id="WP_058644285.1">
    <property type="nucleotide sequence ID" value="NZ_LDSL01000181.1"/>
</dbReference>
<dbReference type="InterPro" id="IPR000160">
    <property type="entry name" value="GGDEF_dom"/>
</dbReference>
<evidence type="ECO:0000313" key="5">
    <source>
        <dbReference type="Proteomes" id="UP000072741"/>
    </source>
</evidence>
<feature type="domain" description="EAL" evidence="2">
    <location>
        <begin position="419"/>
        <end position="671"/>
    </location>
</feature>
<dbReference type="OrthoDB" id="9813903at2"/>
<feature type="transmembrane region" description="Helical" evidence="1">
    <location>
        <begin position="113"/>
        <end position="136"/>
    </location>
</feature>
<dbReference type="CDD" id="cd01949">
    <property type="entry name" value="GGDEF"/>
    <property type="match status" value="1"/>
</dbReference>
<dbReference type="InterPro" id="IPR035919">
    <property type="entry name" value="EAL_sf"/>
</dbReference>